<dbReference type="EMBL" id="ML769556">
    <property type="protein sequence ID" value="KAE9394154.1"/>
    <property type="molecule type" value="Genomic_DNA"/>
</dbReference>
<feature type="region of interest" description="Disordered" evidence="1">
    <location>
        <begin position="144"/>
        <end position="173"/>
    </location>
</feature>
<feature type="compositionally biased region" description="Basic residues" evidence="1">
    <location>
        <begin position="1321"/>
        <end position="1330"/>
    </location>
</feature>
<evidence type="ECO:0000313" key="3">
    <source>
        <dbReference type="Proteomes" id="UP000799118"/>
    </source>
</evidence>
<sequence>MSEHVIFSNLFPTSTVATMVNKKTRKTNIKTRSGAKLGVPRAHHKRSTRSNAKANLMPSLSQAKKEQEKKEQEMKATRKGGQKEGNQEGAEEEDSASRLPSPTKDRLNLKPTAGFSRKLVPVVLLPSPAHTKSNPTLRKAALSPVKSTTGVPLRPIVPSRMKAQGPSTHSHKGHLNLHETLLLEARNKDPKIDTKCKTDRDEEWTQIHEASVYDAGLAEDVRIDWDASIVKKCEEVAPEVVDMFDARIIICHGHFKWYKAAREQVLMYWSRIVEYGPAYDACKADRVQDSSRYHAASLINEAAAKLIQKALGTVVRELGTKYKGPSPPDHPTESTSRMLARKYYLSVYQAARLKAQIAYQKVQAVENTTAGVEQGAEVTQAGEEELAAGAAEDDAAEDDAAEDDAAEDDAVEDDAAAVIPAPQVPGADEQDITLSADESDKDFVALSDDDESDEDFVALPNDETEVSQQNGGDQEDDEILEDQDVIDCKADEDLEEQAANISPHLAEFVSSQLQERLFLSSEACLNKKLNRQTFNARSYMYVEEQSMYDDLRKVAREFWQEIVSAEDWLLEFDLDESAYSTCVGNPEEVKEAVQELGDSFRSLAIEYWGQEILPADLLPEYNLELGLWARLCDHEKYKRCRERYISQLKNLTTDDALHQEYRRIKGILDHHINVDSLFAKVVKVDHDAAKSIQSRQKANLLGKKPDKWEERVQWILRKLDMVTYSNDQFQAVLDKRALPETPVELEHLFLPMNNYLVAWQERVKNGANVTGGEDNVVPGKVSMNQEHPKTPLVNYQSSPVRASPVKDSLEKVDEIDNRAPVRKRSIRKPLADGFAMDDEVPDGVEDGSDDEDEEEEEEEEGEGATGSSHLGKIVQAELMVAEADFTRAVANIAKKHGKDPEACYSYVQDQGEPRASRSINIWNAFKAYCTEHGTPKKRDETLAEYNRRLQKLYHDTLAERLPQEEDLVNPMKRKHAMAKEVDWYKGMLAEFVRSAETSGKIKNNLKKMLKPVLKLLQQGLKKDCMCQARRHLLGFLINPRRDSSGRSNSAFWAGTEDGRVLKEKYGTKISSQVHDLEALLLAQQMEVRGLDADLVKVWSDISKAGRGQTADWKRSALGRIFRYDIEFTFGDELKGPVTLNNFLEVAWQSQICISNWPSTEFPKFNTSDQKHMAMISTWAVLEPRWRDLQREYNVHAGLDNSNEVGRLKGSIYELNWWDEDDQNLTWRERANIALVTDNNNKVLVRVRDVPSWVKACENRIQATKNRGRPRNVVEDKGNQRRVGLPRHESEELDVEEESPTTKEPLKKHRSVNRCGKETMGKSRRQRSKRQKAVEERASTSPIAHVLKERKQRFAVTNFRLVRKAEKARQRVESDGETEEGHNRELLGSVTRVGPPGKGRIASKVHVEQKVEDRPKLKTKVLAAWGGDEQATKHAGIKHKGQERLVGRLDKKSASMIFESLKFACNILDPG</sequence>
<feature type="region of interest" description="Disordered" evidence="1">
    <location>
        <begin position="1365"/>
        <end position="1398"/>
    </location>
</feature>
<feature type="compositionally biased region" description="Basic and acidic residues" evidence="1">
    <location>
        <begin position="1365"/>
        <end position="1384"/>
    </location>
</feature>
<feature type="compositionally biased region" description="Acidic residues" evidence="1">
    <location>
        <begin position="835"/>
        <end position="862"/>
    </location>
</feature>
<dbReference type="Proteomes" id="UP000799118">
    <property type="component" value="Unassembled WGS sequence"/>
</dbReference>
<reference evidence="2" key="1">
    <citation type="journal article" date="2019" name="Environ. Microbiol.">
        <title>Fungal ecological strategies reflected in gene transcription - a case study of two litter decomposers.</title>
        <authorList>
            <person name="Barbi F."/>
            <person name="Kohler A."/>
            <person name="Barry K."/>
            <person name="Baskaran P."/>
            <person name="Daum C."/>
            <person name="Fauchery L."/>
            <person name="Ihrmark K."/>
            <person name="Kuo A."/>
            <person name="LaButti K."/>
            <person name="Lipzen A."/>
            <person name="Morin E."/>
            <person name="Grigoriev I.V."/>
            <person name="Henrissat B."/>
            <person name="Lindahl B."/>
            <person name="Martin F."/>
        </authorList>
    </citation>
    <scope>NUCLEOTIDE SEQUENCE</scope>
    <source>
        <strain evidence="2">JB14</strain>
    </source>
</reference>
<gene>
    <name evidence="2" type="ORF">BT96DRAFT_943381</name>
</gene>
<feature type="region of interest" description="Disordered" evidence="1">
    <location>
        <begin position="1263"/>
        <end position="1344"/>
    </location>
</feature>
<organism evidence="2 3">
    <name type="scientific">Gymnopus androsaceus JB14</name>
    <dbReference type="NCBI Taxonomy" id="1447944"/>
    <lineage>
        <taxon>Eukaryota</taxon>
        <taxon>Fungi</taxon>
        <taxon>Dikarya</taxon>
        <taxon>Basidiomycota</taxon>
        <taxon>Agaricomycotina</taxon>
        <taxon>Agaricomycetes</taxon>
        <taxon>Agaricomycetidae</taxon>
        <taxon>Agaricales</taxon>
        <taxon>Marasmiineae</taxon>
        <taxon>Omphalotaceae</taxon>
        <taxon>Gymnopus</taxon>
    </lineage>
</organism>
<protein>
    <submittedName>
        <fullName evidence="2">Uncharacterized protein</fullName>
    </submittedName>
</protein>
<feature type="compositionally biased region" description="Polar residues" evidence="1">
    <location>
        <begin position="49"/>
        <end position="62"/>
    </location>
</feature>
<feature type="region of interest" description="Disordered" evidence="1">
    <location>
        <begin position="780"/>
        <end position="870"/>
    </location>
</feature>
<keyword evidence="3" id="KW-1185">Reference proteome</keyword>
<evidence type="ECO:0000256" key="1">
    <source>
        <dbReference type="SAM" id="MobiDB-lite"/>
    </source>
</evidence>
<name>A0A6A4H9Y7_9AGAR</name>
<dbReference type="OrthoDB" id="3069467at2759"/>
<feature type="compositionally biased region" description="Basic and acidic residues" evidence="1">
    <location>
        <begin position="807"/>
        <end position="819"/>
    </location>
</feature>
<feature type="compositionally biased region" description="Basic and acidic residues" evidence="1">
    <location>
        <begin position="63"/>
        <end position="86"/>
    </location>
</feature>
<feature type="region of interest" description="Disordered" evidence="1">
    <location>
        <begin position="384"/>
        <end position="410"/>
    </location>
</feature>
<feature type="region of interest" description="Disordered" evidence="1">
    <location>
        <begin position="22"/>
        <end position="112"/>
    </location>
</feature>
<proteinExistence type="predicted"/>
<accession>A0A6A4H9Y7</accession>
<evidence type="ECO:0000313" key="2">
    <source>
        <dbReference type="EMBL" id="KAE9394154.1"/>
    </source>
</evidence>